<gene>
    <name evidence="2" type="ORF">METZ01_LOCUS13488</name>
</gene>
<proteinExistence type="inferred from homology"/>
<dbReference type="SUPFAM" id="SSF54995">
    <property type="entry name" value="Ribosomal protein S6"/>
    <property type="match status" value="1"/>
</dbReference>
<dbReference type="AlphaFoldDB" id="A0A381P287"/>
<dbReference type="CDD" id="cd00473">
    <property type="entry name" value="bS6"/>
    <property type="match status" value="1"/>
</dbReference>
<dbReference type="GO" id="GO:0003735">
    <property type="term" value="F:structural constituent of ribosome"/>
    <property type="evidence" value="ECO:0007669"/>
    <property type="project" value="InterPro"/>
</dbReference>
<accession>A0A381P287</accession>
<dbReference type="Gene3D" id="3.30.70.60">
    <property type="match status" value="1"/>
</dbReference>
<dbReference type="GO" id="GO:0005840">
    <property type="term" value="C:ribosome"/>
    <property type="evidence" value="ECO:0007669"/>
    <property type="project" value="InterPro"/>
</dbReference>
<reference evidence="2" key="1">
    <citation type="submission" date="2018-05" db="EMBL/GenBank/DDBJ databases">
        <authorList>
            <person name="Lanie J.A."/>
            <person name="Ng W.-L."/>
            <person name="Kazmierczak K.M."/>
            <person name="Andrzejewski T.M."/>
            <person name="Davidsen T.M."/>
            <person name="Wayne K.J."/>
            <person name="Tettelin H."/>
            <person name="Glass J.I."/>
            <person name="Rusch D."/>
            <person name="Podicherti R."/>
            <person name="Tsui H.-C.T."/>
            <person name="Winkler M.E."/>
        </authorList>
    </citation>
    <scope>NUCLEOTIDE SEQUENCE</scope>
</reference>
<dbReference type="GO" id="GO:0005737">
    <property type="term" value="C:cytoplasm"/>
    <property type="evidence" value="ECO:0007669"/>
    <property type="project" value="UniProtKB-ARBA"/>
</dbReference>
<evidence type="ECO:0008006" key="3">
    <source>
        <dbReference type="Google" id="ProtNLM"/>
    </source>
</evidence>
<dbReference type="InterPro" id="IPR035980">
    <property type="entry name" value="Ribosomal_bS6_sf"/>
</dbReference>
<name>A0A381P287_9ZZZZ</name>
<evidence type="ECO:0000256" key="1">
    <source>
        <dbReference type="ARBA" id="ARBA00009512"/>
    </source>
</evidence>
<dbReference type="EMBL" id="UINC01000755">
    <property type="protein sequence ID" value="SUZ60634.1"/>
    <property type="molecule type" value="Genomic_DNA"/>
</dbReference>
<dbReference type="PANTHER" id="PTHR21011">
    <property type="entry name" value="MITOCHONDRIAL 28S RIBOSOMAL PROTEIN S6"/>
    <property type="match status" value="1"/>
</dbReference>
<comment type="similarity">
    <text evidence="1">Belongs to the bacterial ribosomal protein bS6 family.</text>
</comment>
<dbReference type="InterPro" id="IPR000529">
    <property type="entry name" value="Ribosomal_bS6"/>
</dbReference>
<organism evidence="2">
    <name type="scientific">marine metagenome</name>
    <dbReference type="NCBI Taxonomy" id="408172"/>
    <lineage>
        <taxon>unclassified sequences</taxon>
        <taxon>metagenomes</taxon>
        <taxon>ecological metagenomes</taxon>
    </lineage>
</organism>
<evidence type="ECO:0000313" key="2">
    <source>
        <dbReference type="EMBL" id="SUZ60634.1"/>
    </source>
</evidence>
<dbReference type="InterPro" id="IPR014717">
    <property type="entry name" value="Transl_elong_EF1B/ribsomal_bS6"/>
</dbReference>
<sequence length="113" mass="13192">MKSYETVFILNPALSEDQVAKSISKYEKFLKSNGAKLVHKENWGLKKLAYTIENKNSGFYNLFQFTAPLEMISPFEVEFSRDETVMRYLTVALDKHALAWAEKRKNRKPKKVK</sequence>
<dbReference type="NCBIfam" id="TIGR00166">
    <property type="entry name" value="S6"/>
    <property type="match status" value="1"/>
</dbReference>
<dbReference type="InterPro" id="IPR020814">
    <property type="entry name" value="Ribosomal_S6_plastid/chlpt"/>
</dbReference>
<protein>
    <recommendedName>
        <fullName evidence="3">30S ribosomal protein S6</fullName>
    </recommendedName>
</protein>
<dbReference type="PANTHER" id="PTHR21011:SF1">
    <property type="entry name" value="SMALL RIBOSOMAL SUBUNIT PROTEIN BS6M"/>
    <property type="match status" value="1"/>
</dbReference>
<dbReference type="GO" id="GO:0006412">
    <property type="term" value="P:translation"/>
    <property type="evidence" value="ECO:0007669"/>
    <property type="project" value="InterPro"/>
</dbReference>
<dbReference type="GO" id="GO:0070181">
    <property type="term" value="F:small ribosomal subunit rRNA binding"/>
    <property type="evidence" value="ECO:0007669"/>
    <property type="project" value="TreeGrafter"/>
</dbReference>
<dbReference type="Pfam" id="PF01250">
    <property type="entry name" value="Ribosomal_S6"/>
    <property type="match status" value="1"/>
</dbReference>
<dbReference type="HAMAP" id="MF_00360">
    <property type="entry name" value="Ribosomal_bS6"/>
    <property type="match status" value="1"/>
</dbReference>